<dbReference type="InterPro" id="IPR004358">
    <property type="entry name" value="Sig_transdc_His_kin-like_C"/>
</dbReference>
<keyword evidence="4 10" id="KW-0808">Transferase</keyword>
<dbReference type="InterPro" id="IPR036890">
    <property type="entry name" value="HATPase_C_sf"/>
</dbReference>
<keyword evidence="3" id="KW-0597">Phosphoprotein</keyword>
<feature type="region of interest" description="Disordered" evidence="7">
    <location>
        <begin position="497"/>
        <end position="519"/>
    </location>
</feature>
<comment type="catalytic activity">
    <reaction evidence="1">
        <text>ATP + protein L-histidine = ADP + protein N-phospho-L-histidine.</text>
        <dbReference type="EC" id="2.7.13.3"/>
    </reaction>
</comment>
<evidence type="ECO:0000256" key="3">
    <source>
        <dbReference type="ARBA" id="ARBA00022553"/>
    </source>
</evidence>
<dbReference type="PROSITE" id="PS50109">
    <property type="entry name" value="HIS_KIN"/>
    <property type="match status" value="1"/>
</dbReference>
<dbReference type="PRINTS" id="PR00344">
    <property type="entry name" value="BCTRLSENSOR"/>
</dbReference>
<keyword evidence="8" id="KW-1133">Transmembrane helix</keyword>
<dbReference type="InterPro" id="IPR036097">
    <property type="entry name" value="HisK_dim/P_sf"/>
</dbReference>
<dbReference type="InterPro" id="IPR007891">
    <property type="entry name" value="CHASE3"/>
</dbReference>
<gene>
    <name evidence="10" type="primary">pleC_2</name>
    <name evidence="10" type="ORF">DUPY_37690</name>
</gene>
<keyword evidence="8" id="KW-0472">Membrane</keyword>
<keyword evidence="11" id="KW-1185">Reference proteome</keyword>
<dbReference type="InterPro" id="IPR005467">
    <property type="entry name" value="His_kinase_dom"/>
</dbReference>
<feature type="domain" description="Histidine kinase" evidence="9">
    <location>
        <begin position="276"/>
        <end position="491"/>
    </location>
</feature>
<keyword evidence="6" id="KW-0902">Two-component regulatory system</keyword>
<protein>
    <recommendedName>
        <fullName evidence="2">histidine kinase</fullName>
        <ecNumber evidence="2">2.7.13.3</ecNumber>
    </recommendedName>
</protein>
<dbReference type="InterPro" id="IPR011006">
    <property type="entry name" value="CheY-like_superfamily"/>
</dbReference>
<evidence type="ECO:0000313" key="10">
    <source>
        <dbReference type="EMBL" id="OEZ96884.1"/>
    </source>
</evidence>
<evidence type="ECO:0000256" key="1">
    <source>
        <dbReference type="ARBA" id="ARBA00000085"/>
    </source>
</evidence>
<dbReference type="PANTHER" id="PTHR43711:SF26">
    <property type="entry name" value="SENSOR HISTIDINE KINASE RCSC"/>
    <property type="match status" value="1"/>
</dbReference>
<comment type="caution">
    <text evidence="10">The sequence shown here is derived from an EMBL/GenBank/DDBJ whole genome shotgun (WGS) entry which is preliminary data.</text>
</comment>
<dbReference type="SMART" id="SM00388">
    <property type="entry name" value="HisKA"/>
    <property type="match status" value="1"/>
</dbReference>
<evidence type="ECO:0000259" key="9">
    <source>
        <dbReference type="PROSITE" id="PS50109"/>
    </source>
</evidence>
<feature type="transmembrane region" description="Helical" evidence="8">
    <location>
        <begin position="188"/>
        <end position="213"/>
    </location>
</feature>
<dbReference type="Pfam" id="PF05227">
    <property type="entry name" value="CHASE3"/>
    <property type="match status" value="1"/>
</dbReference>
<dbReference type="Pfam" id="PF02518">
    <property type="entry name" value="HATPase_c"/>
    <property type="match status" value="1"/>
</dbReference>
<dbReference type="CDD" id="cd00082">
    <property type="entry name" value="HisKA"/>
    <property type="match status" value="1"/>
</dbReference>
<dbReference type="EMBL" id="LROM01000104">
    <property type="protein sequence ID" value="OEZ96884.1"/>
    <property type="molecule type" value="Genomic_DNA"/>
</dbReference>
<dbReference type="SUPFAM" id="SSF55874">
    <property type="entry name" value="ATPase domain of HSP90 chaperone/DNA topoisomerase II/histidine kinase"/>
    <property type="match status" value="1"/>
</dbReference>
<dbReference type="Gene3D" id="3.30.565.10">
    <property type="entry name" value="Histidine kinase-like ATPase, C-terminal domain"/>
    <property type="match status" value="1"/>
</dbReference>
<evidence type="ECO:0000256" key="5">
    <source>
        <dbReference type="ARBA" id="ARBA00022777"/>
    </source>
</evidence>
<organism evidence="10 11">
    <name type="scientific">Duganella phyllosphaerae</name>
    <dbReference type="NCBI Taxonomy" id="762836"/>
    <lineage>
        <taxon>Bacteria</taxon>
        <taxon>Pseudomonadati</taxon>
        <taxon>Pseudomonadota</taxon>
        <taxon>Betaproteobacteria</taxon>
        <taxon>Burkholderiales</taxon>
        <taxon>Oxalobacteraceae</taxon>
        <taxon>Telluria group</taxon>
        <taxon>Duganella</taxon>
    </lineage>
</organism>
<reference evidence="11" key="1">
    <citation type="journal article" date="2016" name="Front. Microbiol.">
        <title>Molecular Keys to the Janthinobacterium and Duganella spp. Interaction with the Plant Pathogen Fusarium graminearum.</title>
        <authorList>
            <person name="Haack F.S."/>
            <person name="Poehlein A."/>
            <person name="Kroger C."/>
            <person name="Voigt C.A."/>
            <person name="Piepenbring M."/>
            <person name="Bode H.B."/>
            <person name="Daniel R."/>
            <person name="Schafer W."/>
            <person name="Streit W.R."/>
        </authorList>
    </citation>
    <scope>NUCLEOTIDE SEQUENCE [LARGE SCALE GENOMIC DNA]</scope>
    <source>
        <strain evidence="11">T54</strain>
    </source>
</reference>
<evidence type="ECO:0000256" key="7">
    <source>
        <dbReference type="SAM" id="MobiDB-lite"/>
    </source>
</evidence>
<sequence length="629" mass="66956">MSTFARLNPRHWSLGFKGGAIIVTSLALLVGSAATSYTLERNTAAATADMLRTMQAQADIQRLHTQIAEAATGVRGYLLTGRDDFLVPYHTAAEQLPATLASLQARAVDPEQLASLARITPLLRRKLASLNLMRGQRNASAAELQAHLASSKQILDQLRTEIAVMNLREAALVEQRTLALQHASNRNLWMAMIVIGAGMAGAMATLTFTLGLVRRVRLAAENAERLSNDLPLKPTPSTTDELGQLADRLHQASVLLAGRASAAQAASRAKTEFLARTSHELRTPLNAILGYAQLLEAGLREPREREHAEHIRQAGQHLLALINEVLDIGRIEAGKLTLACVPVALAPLLDEAMMLMAPLARQRGVQLRHDHAGLTAAVLADRQRLLQALLNLLSNAIKYGPRDGVVTIQLAIDDELAAIQIDDNGPGITASLRTRLFAPFDRLGAERGKTEGAGLGLAVSKALMQAMGGDVVLHDKAGPGSRFTLTLPLATTAATQAAAGADAQEQVDQPAPAPALPPASASTHHLLCVEADPATRILVATLAQRRPHWRVTAVADAAEGLGIAQTDHPDLLLLAANLAGEPWLTLPTTVVLLGSGIDIDHRDEPLPHLAKPLDIPAFFALLDSTGQPT</sequence>
<dbReference type="SMART" id="SM00387">
    <property type="entry name" value="HATPase_c"/>
    <property type="match status" value="1"/>
</dbReference>
<evidence type="ECO:0000313" key="11">
    <source>
        <dbReference type="Proteomes" id="UP000175989"/>
    </source>
</evidence>
<accession>A0A1E7WEW1</accession>
<dbReference type="Proteomes" id="UP000175989">
    <property type="component" value="Unassembled WGS sequence"/>
</dbReference>
<evidence type="ECO:0000256" key="2">
    <source>
        <dbReference type="ARBA" id="ARBA00012438"/>
    </source>
</evidence>
<dbReference type="AlphaFoldDB" id="A0A1E7WEW1"/>
<evidence type="ECO:0000256" key="8">
    <source>
        <dbReference type="SAM" id="Phobius"/>
    </source>
</evidence>
<dbReference type="InterPro" id="IPR003661">
    <property type="entry name" value="HisK_dim/P_dom"/>
</dbReference>
<name>A0A1E7WEW1_9BURK</name>
<dbReference type="InterPro" id="IPR003594">
    <property type="entry name" value="HATPase_dom"/>
</dbReference>
<dbReference type="PATRIC" id="fig|762836.4.peg.3889"/>
<keyword evidence="5" id="KW-0418">Kinase</keyword>
<dbReference type="Pfam" id="PF00512">
    <property type="entry name" value="HisKA"/>
    <property type="match status" value="1"/>
</dbReference>
<dbReference type="SUPFAM" id="SSF52172">
    <property type="entry name" value="CheY-like"/>
    <property type="match status" value="1"/>
</dbReference>
<dbReference type="OrthoDB" id="6114847at2"/>
<dbReference type="RefSeq" id="WP_070250053.1">
    <property type="nucleotide sequence ID" value="NZ_LROM01000104.1"/>
</dbReference>
<dbReference type="CDD" id="cd19410">
    <property type="entry name" value="HK9-like_sensor"/>
    <property type="match status" value="1"/>
</dbReference>
<keyword evidence="8" id="KW-0812">Transmembrane</keyword>
<proteinExistence type="predicted"/>
<dbReference type="CDD" id="cd00075">
    <property type="entry name" value="HATPase"/>
    <property type="match status" value="1"/>
</dbReference>
<dbReference type="PANTHER" id="PTHR43711">
    <property type="entry name" value="TWO-COMPONENT HISTIDINE KINASE"/>
    <property type="match status" value="1"/>
</dbReference>
<dbReference type="GO" id="GO:0000155">
    <property type="term" value="F:phosphorelay sensor kinase activity"/>
    <property type="evidence" value="ECO:0007669"/>
    <property type="project" value="InterPro"/>
</dbReference>
<dbReference type="EC" id="2.7.13.3" evidence="2"/>
<evidence type="ECO:0000256" key="6">
    <source>
        <dbReference type="ARBA" id="ARBA00023012"/>
    </source>
</evidence>
<dbReference type="SUPFAM" id="SSF47384">
    <property type="entry name" value="Homodimeric domain of signal transducing histidine kinase"/>
    <property type="match status" value="1"/>
</dbReference>
<evidence type="ECO:0000256" key="4">
    <source>
        <dbReference type="ARBA" id="ARBA00022679"/>
    </source>
</evidence>
<dbReference type="Gene3D" id="1.10.287.130">
    <property type="match status" value="1"/>
</dbReference>
<dbReference type="InterPro" id="IPR050736">
    <property type="entry name" value="Sensor_HK_Regulatory"/>
</dbReference>